<protein>
    <submittedName>
        <fullName evidence="3">Uncharacterized protein</fullName>
    </submittedName>
</protein>
<dbReference type="Proteomes" id="UP000503462">
    <property type="component" value="Chromosome 2"/>
</dbReference>
<gene>
    <name evidence="3" type="ORF">AMS68_003369</name>
</gene>
<organism evidence="3 4">
    <name type="scientific">Peltaster fructicola</name>
    <dbReference type="NCBI Taxonomy" id="286661"/>
    <lineage>
        <taxon>Eukaryota</taxon>
        <taxon>Fungi</taxon>
        <taxon>Dikarya</taxon>
        <taxon>Ascomycota</taxon>
        <taxon>Pezizomycotina</taxon>
        <taxon>Dothideomycetes</taxon>
        <taxon>Dothideomycetes incertae sedis</taxon>
        <taxon>Peltaster</taxon>
    </lineage>
</organism>
<keyword evidence="2" id="KW-0812">Transmembrane</keyword>
<keyword evidence="4" id="KW-1185">Reference proteome</keyword>
<accession>A0A6H0XSV3</accession>
<feature type="region of interest" description="Disordered" evidence="1">
    <location>
        <begin position="346"/>
        <end position="423"/>
    </location>
</feature>
<proteinExistence type="predicted"/>
<dbReference type="EMBL" id="CP051140">
    <property type="protein sequence ID" value="QIW97851.1"/>
    <property type="molecule type" value="Genomic_DNA"/>
</dbReference>
<keyword evidence="2" id="KW-0472">Membrane</keyword>
<sequence length="446" mass="49575">MATLRARDGTTGLPAGAIALLAIGIVIFVSAGTYVGLSVLRKRYDNPRWIPTQYLKTRWRRWSPRSLNGNKYHTQLQDDESIATLHPDRSARPSSHLTDLDRASHIDRRAEVLEQNGVERNTSIRSVMTLPAYSKAARENEQILGREGERGGIDVVLENPETADEEENRRDEEMESLYQIRRQRRQEIAEREERRQERRDARARGDYERLRVMRYESMQRAQERETTGSAAMIAEHQGRSRERRVSSVSYGDLGVARHDGSRIRAGSAGSDRQPLLDSAASISGQSMPPVLLRDSLSTHARGRSTSSIMSGVSSNISDNELDAPPFGRAGSDFEVVALNQRHSRGLSATSIGHRSRASSAASRPSIDTSNLRNMPPHPPAYDSTGFEEAPPYMSPATERANAARLPQIRTESPSGAPMLPNIGRLPSIRIAEATPIEPTEPFPSFH</sequence>
<feature type="region of interest" description="Disordered" evidence="1">
    <location>
        <begin position="302"/>
        <end position="321"/>
    </location>
</feature>
<dbReference type="OrthoDB" id="5376312at2759"/>
<reference evidence="3 4" key="1">
    <citation type="journal article" date="2016" name="Sci. Rep.">
        <title>Peltaster fructicola genome reveals evolution from an invasive phytopathogen to an ectophytic parasite.</title>
        <authorList>
            <person name="Xu C."/>
            <person name="Chen H."/>
            <person name="Gleason M.L."/>
            <person name="Xu J.R."/>
            <person name="Liu H."/>
            <person name="Zhang R."/>
            <person name="Sun G."/>
        </authorList>
    </citation>
    <scope>NUCLEOTIDE SEQUENCE [LARGE SCALE GENOMIC DNA]</scope>
    <source>
        <strain evidence="3 4">LNHT1506</strain>
    </source>
</reference>
<keyword evidence="2" id="KW-1133">Transmembrane helix</keyword>
<feature type="compositionally biased region" description="Low complexity" evidence="1">
    <location>
        <begin position="304"/>
        <end position="317"/>
    </location>
</feature>
<evidence type="ECO:0000313" key="3">
    <source>
        <dbReference type="EMBL" id="QIW97851.1"/>
    </source>
</evidence>
<evidence type="ECO:0000256" key="1">
    <source>
        <dbReference type="SAM" id="MobiDB-lite"/>
    </source>
</evidence>
<evidence type="ECO:0000313" key="4">
    <source>
        <dbReference type="Proteomes" id="UP000503462"/>
    </source>
</evidence>
<dbReference type="AlphaFoldDB" id="A0A6H0XSV3"/>
<evidence type="ECO:0000256" key="2">
    <source>
        <dbReference type="SAM" id="Phobius"/>
    </source>
</evidence>
<feature type="transmembrane region" description="Helical" evidence="2">
    <location>
        <begin position="15"/>
        <end position="40"/>
    </location>
</feature>
<name>A0A6H0XSV3_9PEZI</name>